<comment type="caution">
    <text evidence="3">The sequence shown here is derived from an EMBL/GenBank/DDBJ whole genome shotgun (WGS) entry which is preliminary data.</text>
</comment>
<dbReference type="CDD" id="cd02440">
    <property type="entry name" value="AdoMet_MTases"/>
    <property type="match status" value="1"/>
</dbReference>
<feature type="domain" description="Methyltransferase" evidence="2">
    <location>
        <begin position="56"/>
        <end position="148"/>
    </location>
</feature>
<evidence type="ECO:0000313" key="4">
    <source>
        <dbReference type="Proteomes" id="UP000256661"/>
    </source>
</evidence>
<keyword evidence="4" id="KW-1185">Reference proteome</keyword>
<dbReference type="GO" id="GO:0008168">
    <property type="term" value="F:methyltransferase activity"/>
    <property type="evidence" value="ECO:0007669"/>
    <property type="project" value="UniProtKB-KW"/>
</dbReference>
<evidence type="ECO:0000256" key="1">
    <source>
        <dbReference type="ARBA" id="ARBA00022679"/>
    </source>
</evidence>
<dbReference type="EMBL" id="QTTT01000001">
    <property type="protein sequence ID" value="REF00527.1"/>
    <property type="molecule type" value="Genomic_DNA"/>
</dbReference>
<dbReference type="AlphaFoldDB" id="A0A3D9SX52"/>
<dbReference type="Pfam" id="PF13649">
    <property type="entry name" value="Methyltransf_25"/>
    <property type="match status" value="1"/>
</dbReference>
<dbReference type="PANTHER" id="PTHR43861">
    <property type="entry name" value="TRANS-ACONITATE 2-METHYLTRANSFERASE-RELATED"/>
    <property type="match status" value="1"/>
</dbReference>
<name>A0A3D9SX52_9ACTN</name>
<accession>A0A3D9SX52</accession>
<dbReference type="RefSeq" id="WP_170177844.1">
    <property type="nucleotide sequence ID" value="NZ_QTTT01000001.1"/>
</dbReference>
<gene>
    <name evidence="3" type="ORF">DFJ69_6073</name>
</gene>
<dbReference type="GO" id="GO:0032259">
    <property type="term" value="P:methylation"/>
    <property type="evidence" value="ECO:0007669"/>
    <property type="project" value="UniProtKB-KW"/>
</dbReference>
<reference evidence="3 4" key="1">
    <citation type="submission" date="2018-08" db="EMBL/GenBank/DDBJ databases">
        <title>Sequencing the genomes of 1000 actinobacteria strains.</title>
        <authorList>
            <person name="Klenk H.-P."/>
        </authorList>
    </citation>
    <scope>NUCLEOTIDE SEQUENCE [LARGE SCALE GENOMIC DNA]</scope>
    <source>
        <strain evidence="3 4">DSM 43927</strain>
    </source>
</reference>
<organism evidence="3 4">
    <name type="scientific">Thermomonospora umbrina</name>
    <dbReference type="NCBI Taxonomy" id="111806"/>
    <lineage>
        <taxon>Bacteria</taxon>
        <taxon>Bacillati</taxon>
        <taxon>Actinomycetota</taxon>
        <taxon>Actinomycetes</taxon>
        <taxon>Streptosporangiales</taxon>
        <taxon>Thermomonosporaceae</taxon>
        <taxon>Thermomonospora</taxon>
    </lineage>
</organism>
<dbReference type="InterPro" id="IPR041698">
    <property type="entry name" value="Methyltransf_25"/>
</dbReference>
<proteinExistence type="predicted"/>
<dbReference type="Gene3D" id="3.40.50.150">
    <property type="entry name" value="Vaccinia Virus protein VP39"/>
    <property type="match status" value="1"/>
</dbReference>
<evidence type="ECO:0000259" key="2">
    <source>
        <dbReference type="Pfam" id="PF13649"/>
    </source>
</evidence>
<evidence type="ECO:0000313" key="3">
    <source>
        <dbReference type="EMBL" id="REF00527.1"/>
    </source>
</evidence>
<keyword evidence="3" id="KW-0489">Methyltransferase</keyword>
<dbReference type="Proteomes" id="UP000256661">
    <property type="component" value="Unassembled WGS sequence"/>
</dbReference>
<protein>
    <submittedName>
        <fullName evidence="3">Methyltransferase family protein</fullName>
    </submittedName>
</protein>
<keyword evidence="1 3" id="KW-0808">Transferase</keyword>
<sequence length="273" mass="29467">MSHPFHGRDAAALYVGEERTRRRSQALLSAKTSGRNIDEVICAYADTTGLPDRPAIADIGCGQGRTTVRLARHMPSASITAIDASPAMANAARERTRGHRVTVITGDFHALPLRAASLDLAVAVMCLYHSPAPLLAIGEIARTLRPHGAAILVTKAADSYRELADLLTLSGLDPDAHQRPSLYENAHSGNLANLTEQGALRVETVEHETHTFTFDDLAHTASYLATCPQYQLPERLHHPHALAAELRTRLSDKPITTTATITYVLARAGQPTP</sequence>
<dbReference type="SUPFAM" id="SSF53335">
    <property type="entry name" value="S-adenosyl-L-methionine-dependent methyltransferases"/>
    <property type="match status" value="1"/>
</dbReference>
<dbReference type="InterPro" id="IPR029063">
    <property type="entry name" value="SAM-dependent_MTases_sf"/>
</dbReference>